<name>A0A662D5V8_UNCAE</name>
<dbReference type="Gene3D" id="1.10.3730.20">
    <property type="match status" value="1"/>
</dbReference>
<dbReference type="AlphaFoldDB" id="A0A662D5V8"/>
<dbReference type="SUPFAM" id="SSF103481">
    <property type="entry name" value="Multidrug resistance efflux transporter EmrE"/>
    <property type="match status" value="1"/>
</dbReference>
<evidence type="ECO:0000313" key="2">
    <source>
        <dbReference type="EMBL" id="RLE10701.1"/>
    </source>
</evidence>
<feature type="transmembrane region" description="Helical" evidence="1">
    <location>
        <begin position="54"/>
        <end position="73"/>
    </location>
</feature>
<dbReference type="InterPro" id="IPR037185">
    <property type="entry name" value="EmrE-like"/>
</dbReference>
<keyword evidence="1" id="KW-1133">Transmembrane helix</keyword>
<dbReference type="EMBL" id="QMQA01000312">
    <property type="protein sequence ID" value="RLE10701.1"/>
    <property type="molecule type" value="Genomic_DNA"/>
</dbReference>
<keyword evidence="1" id="KW-0812">Transmembrane</keyword>
<evidence type="ECO:0000313" key="3">
    <source>
        <dbReference type="Proteomes" id="UP000280417"/>
    </source>
</evidence>
<evidence type="ECO:0000256" key="1">
    <source>
        <dbReference type="SAM" id="Phobius"/>
    </source>
</evidence>
<proteinExistence type="predicted"/>
<gene>
    <name evidence="2" type="ORF">DRJ04_09055</name>
</gene>
<keyword evidence="1" id="KW-0472">Membrane</keyword>
<organism evidence="2 3">
    <name type="scientific">Aerophobetes bacterium</name>
    <dbReference type="NCBI Taxonomy" id="2030807"/>
    <lineage>
        <taxon>Bacteria</taxon>
        <taxon>Candidatus Aerophobota</taxon>
    </lineage>
</organism>
<feature type="non-terminal residue" evidence="2">
    <location>
        <position position="74"/>
    </location>
</feature>
<comment type="caution">
    <text evidence="2">The sequence shown here is derived from an EMBL/GenBank/DDBJ whole genome shotgun (WGS) entry which is preliminary data.</text>
</comment>
<dbReference type="Proteomes" id="UP000280417">
    <property type="component" value="Unassembled WGS sequence"/>
</dbReference>
<sequence length="74" mass="8424">MKQGMVRLGSISLRFSTLFPTLWSMLTEVFVLLGIFLYLISTIFWLAALSRVDLSYAYPMISIGYVLVLVLSWA</sequence>
<accession>A0A662D5V8</accession>
<protein>
    <submittedName>
        <fullName evidence="2">Multidrug resistance protein</fullName>
    </submittedName>
</protein>
<feature type="transmembrane region" description="Helical" evidence="1">
    <location>
        <begin position="21"/>
        <end position="48"/>
    </location>
</feature>
<reference evidence="2 3" key="1">
    <citation type="submission" date="2018-06" db="EMBL/GenBank/DDBJ databases">
        <title>Extensive metabolic versatility and redundancy in microbially diverse, dynamic hydrothermal sediments.</title>
        <authorList>
            <person name="Dombrowski N."/>
            <person name="Teske A."/>
            <person name="Baker B.J."/>
        </authorList>
    </citation>
    <scope>NUCLEOTIDE SEQUENCE [LARGE SCALE GENOMIC DNA]</scope>
    <source>
        <strain evidence="2">B3_G15</strain>
    </source>
</reference>